<sequence>MFHPGLVNPQKVWSVRWSDSLCPAHLKHEEIEQRVPAINKAGTPC</sequence>
<dbReference type="Proteomes" id="UP000002220">
    <property type="component" value="Chromosome"/>
</dbReference>
<reference evidence="1 2" key="1">
    <citation type="journal article" date="2010" name="Stand. Genomic Sci.">
        <title>Complete genome sequence of Planctomyces limnophilus type strain (Mu 290).</title>
        <authorList>
            <person name="Labutti K."/>
            <person name="Sikorski J."/>
            <person name="Schneider S."/>
            <person name="Nolan M."/>
            <person name="Lucas S."/>
            <person name="Glavina Del Rio T."/>
            <person name="Tice H."/>
            <person name="Cheng J.F."/>
            <person name="Goodwin L."/>
            <person name="Pitluck S."/>
            <person name="Liolios K."/>
            <person name="Ivanova N."/>
            <person name="Mavromatis K."/>
            <person name="Mikhailova N."/>
            <person name="Pati A."/>
            <person name="Chen A."/>
            <person name="Palaniappan K."/>
            <person name="Land M."/>
            <person name="Hauser L."/>
            <person name="Chang Y.J."/>
            <person name="Jeffries C.D."/>
            <person name="Tindall B.J."/>
            <person name="Rohde M."/>
            <person name="Goker M."/>
            <person name="Woyke T."/>
            <person name="Bristow J."/>
            <person name="Eisen J.A."/>
            <person name="Markowitz V."/>
            <person name="Hugenholtz P."/>
            <person name="Kyrpides N.C."/>
            <person name="Klenk H.P."/>
            <person name="Lapidus A."/>
        </authorList>
    </citation>
    <scope>NUCLEOTIDE SEQUENCE [LARGE SCALE GENOMIC DNA]</scope>
    <source>
        <strain evidence="2">ATCC 43296 / DSM 3776 / IFAM 1008 / 290</strain>
    </source>
</reference>
<dbReference type="HOGENOM" id="CLU_3203311_0_0_0"/>
<evidence type="ECO:0000313" key="2">
    <source>
        <dbReference type="Proteomes" id="UP000002220"/>
    </source>
</evidence>
<gene>
    <name evidence="1" type="ordered locus">Plim_3894</name>
</gene>
<organism evidence="1 2">
    <name type="scientific">Planctopirus limnophila (strain ATCC 43296 / DSM 3776 / IFAM 1008 / Mu 290)</name>
    <name type="common">Planctomyces limnophilus</name>
    <dbReference type="NCBI Taxonomy" id="521674"/>
    <lineage>
        <taxon>Bacteria</taxon>
        <taxon>Pseudomonadati</taxon>
        <taxon>Planctomycetota</taxon>
        <taxon>Planctomycetia</taxon>
        <taxon>Planctomycetales</taxon>
        <taxon>Planctomycetaceae</taxon>
        <taxon>Planctopirus</taxon>
    </lineage>
</organism>
<protein>
    <submittedName>
        <fullName evidence="1">Uncharacterized protein</fullName>
    </submittedName>
</protein>
<evidence type="ECO:0000313" key="1">
    <source>
        <dbReference type="EMBL" id="ADG69705.1"/>
    </source>
</evidence>
<accession>D5SX83</accession>
<dbReference type="KEGG" id="plm:Plim_3894"/>
<keyword evidence="2" id="KW-1185">Reference proteome</keyword>
<proteinExistence type="predicted"/>
<dbReference type="EMBL" id="CP001744">
    <property type="protein sequence ID" value="ADG69705.1"/>
    <property type="molecule type" value="Genomic_DNA"/>
</dbReference>
<name>D5SX83_PLAL2</name>
<dbReference type="AlphaFoldDB" id="D5SX83"/>